<organism evidence="2 3">
    <name type="scientific">Rhizophagus irregularis</name>
    <dbReference type="NCBI Taxonomy" id="588596"/>
    <lineage>
        <taxon>Eukaryota</taxon>
        <taxon>Fungi</taxon>
        <taxon>Fungi incertae sedis</taxon>
        <taxon>Mucoromycota</taxon>
        <taxon>Glomeromycotina</taxon>
        <taxon>Glomeromycetes</taxon>
        <taxon>Glomerales</taxon>
        <taxon>Glomeraceae</taxon>
        <taxon>Rhizophagus</taxon>
    </lineage>
</organism>
<feature type="region of interest" description="Disordered" evidence="1">
    <location>
        <begin position="1"/>
        <end position="43"/>
    </location>
</feature>
<reference evidence="2 3" key="1">
    <citation type="submission" date="2016-04" db="EMBL/GenBank/DDBJ databases">
        <title>Genome analyses suggest a sexual origin of heterokaryosis in a supposedly ancient asexual fungus.</title>
        <authorList>
            <person name="Ropars J."/>
            <person name="Sedzielewska K."/>
            <person name="Noel J."/>
            <person name="Charron P."/>
            <person name="Farinelli L."/>
            <person name="Marton T."/>
            <person name="Kruger M."/>
            <person name="Pelin A."/>
            <person name="Brachmann A."/>
            <person name="Corradi N."/>
        </authorList>
    </citation>
    <scope>NUCLEOTIDE SEQUENCE [LARGE SCALE GENOMIC DNA]</scope>
    <source>
        <strain evidence="2 3">C2</strain>
    </source>
</reference>
<comment type="caution">
    <text evidence="2">The sequence shown here is derived from an EMBL/GenBank/DDBJ whole genome shotgun (WGS) entry which is preliminary data.</text>
</comment>
<feature type="compositionally biased region" description="Basic and acidic residues" evidence="1">
    <location>
        <begin position="1"/>
        <end position="10"/>
    </location>
</feature>
<feature type="compositionally biased region" description="Polar residues" evidence="1">
    <location>
        <begin position="26"/>
        <end position="37"/>
    </location>
</feature>
<proteinExistence type="predicted"/>
<dbReference type="EMBL" id="LLXL01010056">
    <property type="protein sequence ID" value="PKK41081.1"/>
    <property type="molecule type" value="Genomic_DNA"/>
</dbReference>
<name>A0A2N1KVC0_9GLOM</name>
<reference evidence="2 3" key="2">
    <citation type="submission" date="2017-10" db="EMBL/GenBank/DDBJ databases">
        <title>Extensive intraspecific genome diversity in a model arbuscular mycorrhizal fungus.</title>
        <authorList>
            <person name="Chen E.C.H."/>
            <person name="Morin E."/>
            <person name="Baudet D."/>
            <person name="Noel J."/>
            <person name="Ndikumana S."/>
            <person name="Charron P."/>
            <person name="St-Onge C."/>
            <person name="Giorgi J."/>
            <person name="Grigoriev I.V."/>
            <person name="Roux C."/>
            <person name="Martin F.M."/>
            <person name="Corradi N."/>
        </authorList>
    </citation>
    <scope>NUCLEOTIDE SEQUENCE [LARGE SCALE GENOMIC DNA]</scope>
    <source>
        <strain evidence="2 3">C2</strain>
    </source>
</reference>
<accession>A0A2N1KVC0</accession>
<evidence type="ECO:0000313" key="3">
    <source>
        <dbReference type="Proteomes" id="UP000233469"/>
    </source>
</evidence>
<dbReference type="Proteomes" id="UP000233469">
    <property type="component" value="Unassembled WGS sequence"/>
</dbReference>
<evidence type="ECO:0000256" key="1">
    <source>
        <dbReference type="SAM" id="MobiDB-lite"/>
    </source>
</evidence>
<feature type="non-terminal residue" evidence="2">
    <location>
        <position position="139"/>
    </location>
</feature>
<evidence type="ECO:0000313" key="2">
    <source>
        <dbReference type="EMBL" id="PKK41081.1"/>
    </source>
</evidence>
<dbReference type="VEuPathDB" id="FungiDB:FUN_011048"/>
<protein>
    <submittedName>
        <fullName evidence="2">Uncharacterized protein</fullName>
    </submittedName>
</protein>
<dbReference type="AlphaFoldDB" id="A0A2N1KVC0"/>
<feature type="non-terminal residue" evidence="2">
    <location>
        <position position="1"/>
    </location>
</feature>
<gene>
    <name evidence="2" type="ORF">RhiirC2_722855</name>
</gene>
<sequence>KEKKADKQDELTQDPFNYVAKDTSAPVASTSGTSKTSKIPEPVINEPKTIELSESIKPINKITNISSKENKPPEPINQVSSDILLFRVQREQRLRKWAIDHGEDPDVFVTITEKDIRLFHEYRDRMMSDADAIDFTKED</sequence>